<dbReference type="EMBL" id="FTPP01000002">
    <property type="protein sequence ID" value="SIT92535.1"/>
    <property type="molecule type" value="Genomic_DNA"/>
</dbReference>
<evidence type="ECO:0000256" key="1">
    <source>
        <dbReference type="SAM" id="SignalP"/>
    </source>
</evidence>
<dbReference type="Proteomes" id="UP000187181">
    <property type="component" value="Unassembled WGS sequence"/>
</dbReference>
<evidence type="ECO:0008006" key="4">
    <source>
        <dbReference type="Google" id="ProtNLM"/>
    </source>
</evidence>
<keyword evidence="1" id="KW-0732">Signal</keyword>
<feature type="signal peptide" evidence="1">
    <location>
        <begin position="1"/>
        <end position="19"/>
    </location>
</feature>
<dbReference type="PROSITE" id="PS51257">
    <property type="entry name" value="PROKAR_LIPOPROTEIN"/>
    <property type="match status" value="1"/>
</dbReference>
<sequence length="132" mass="14356">MIRIFCLLALIALSTSSCSKEDSEPPAQERPAPTVRVEAPATAQLGETVSIEVYFQVNGGCGQFGSFDVSTTGKETTMRVVAKYKGTICTDDLPIRKATYTFRPTEAGTYTFRFRSTPQVGFIVTTIQVEAS</sequence>
<organism evidence="2 3">
    <name type="scientific">Pontibacter indicus</name>
    <dbReference type="NCBI Taxonomy" id="1317125"/>
    <lineage>
        <taxon>Bacteria</taxon>
        <taxon>Pseudomonadati</taxon>
        <taxon>Bacteroidota</taxon>
        <taxon>Cytophagia</taxon>
        <taxon>Cytophagales</taxon>
        <taxon>Hymenobacteraceae</taxon>
        <taxon>Pontibacter</taxon>
    </lineage>
</organism>
<accession>A0A1R3XLJ2</accession>
<reference evidence="3" key="1">
    <citation type="submission" date="2017-01" db="EMBL/GenBank/DDBJ databases">
        <authorList>
            <person name="Varghese N."/>
            <person name="Submissions S."/>
        </authorList>
    </citation>
    <scope>NUCLEOTIDE SEQUENCE [LARGE SCALE GENOMIC DNA]</scope>
    <source>
        <strain evidence="3">LP100</strain>
    </source>
</reference>
<gene>
    <name evidence="2" type="ORF">SAMN05444128_2881</name>
</gene>
<dbReference type="RefSeq" id="WP_076669915.1">
    <property type="nucleotide sequence ID" value="NZ_FTPP01000002.1"/>
</dbReference>
<evidence type="ECO:0000313" key="2">
    <source>
        <dbReference type="EMBL" id="SIT92535.1"/>
    </source>
</evidence>
<dbReference type="AlphaFoldDB" id="A0A1R3XLJ2"/>
<proteinExistence type="predicted"/>
<name>A0A1R3XLJ2_9BACT</name>
<protein>
    <recommendedName>
        <fullName evidence="4">GOLD domain-containing protein</fullName>
    </recommendedName>
</protein>
<keyword evidence="3" id="KW-1185">Reference proteome</keyword>
<feature type="chain" id="PRO_5012300399" description="GOLD domain-containing protein" evidence="1">
    <location>
        <begin position="20"/>
        <end position="132"/>
    </location>
</feature>
<evidence type="ECO:0000313" key="3">
    <source>
        <dbReference type="Proteomes" id="UP000187181"/>
    </source>
</evidence>
<dbReference type="OrthoDB" id="660065at2"/>